<reference evidence="1 2" key="1">
    <citation type="journal article" date="2012" name="J. Bacteriol.">
        <title>Complete genome sequence of a thermophilic methanogen, Methanocella conradii HZ254, isolated from Chinese rice field soil.</title>
        <authorList>
            <person name="Lu Z."/>
            <person name="Lu Y."/>
        </authorList>
    </citation>
    <scope>NUCLEOTIDE SEQUENCE [LARGE SCALE GENOMIC DNA]</scope>
    <source>
        <strain evidence="2">DSM 24694 / JCM 17849 / CGMCC 1.5162 / HZ254</strain>
    </source>
</reference>
<dbReference type="SUPFAM" id="SSF50475">
    <property type="entry name" value="FMN-binding split barrel"/>
    <property type="match status" value="1"/>
</dbReference>
<dbReference type="Proteomes" id="UP000005233">
    <property type="component" value="Chromosome"/>
</dbReference>
<dbReference type="STRING" id="1041930.Mtc_1423"/>
<evidence type="ECO:0000313" key="1">
    <source>
        <dbReference type="EMBL" id="AFD00177.1"/>
    </source>
</evidence>
<dbReference type="InterPro" id="IPR024747">
    <property type="entry name" value="Pyridox_Oxase-rel"/>
</dbReference>
<dbReference type="InterPro" id="IPR012349">
    <property type="entry name" value="Split_barrel_FMN-bd"/>
</dbReference>
<evidence type="ECO:0000313" key="2">
    <source>
        <dbReference type="Proteomes" id="UP000005233"/>
    </source>
</evidence>
<dbReference type="PANTHER" id="PTHR34071">
    <property type="entry name" value="5-NITROIMIDAZOLE ANTIBIOTICS RESISTANCE PROTEIN, NIMA-FAMILY-RELATED PROTEIN-RELATED"/>
    <property type="match status" value="1"/>
</dbReference>
<accession>H8I4J8</accession>
<keyword evidence="2" id="KW-1185">Reference proteome</keyword>
<proteinExistence type="predicted"/>
<name>H8I4J8_METCZ</name>
<organism evidence="1 2">
    <name type="scientific">Methanocella conradii (strain DSM 24694 / JCM 17849 / CGMCC 1.5162 / HZ254)</name>
    <dbReference type="NCBI Taxonomy" id="1041930"/>
    <lineage>
        <taxon>Archaea</taxon>
        <taxon>Methanobacteriati</taxon>
        <taxon>Methanobacteriota</taxon>
        <taxon>Stenosarchaea group</taxon>
        <taxon>Methanomicrobia</taxon>
        <taxon>Methanocellales</taxon>
        <taxon>Methanocellaceae</taxon>
        <taxon>Methanocella</taxon>
    </lineage>
</organism>
<dbReference type="eggNOG" id="arCOG00520">
    <property type="taxonomic scope" value="Archaea"/>
</dbReference>
<dbReference type="Gene3D" id="2.30.110.10">
    <property type="entry name" value="Electron Transport, Fmn-binding Protein, Chain A"/>
    <property type="match status" value="1"/>
</dbReference>
<protein>
    <submittedName>
        <fullName evidence="1">Flavin-nucleotide-binding protein</fullName>
    </submittedName>
</protein>
<dbReference type="HOGENOM" id="CLU_067890_1_2_2"/>
<dbReference type="EMBL" id="CP003243">
    <property type="protein sequence ID" value="AFD00177.1"/>
    <property type="molecule type" value="Genomic_DNA"/>
</dbReference>
<sequence>MQEPLPKEYEVKRFDLPDMSHREMDELLKSQILCRISFHDEPYPYTLPMEYYYFGDVMYFHFTTTGKKMELLNKNPNVTVEVDWCNDTMTDYKSVILKGRLVPVDNPDERNTINVAMASAVHERAGIKALLRIPWGKKGIDYLSASNIPLRLLKLDVKEMTGKKAH</sequence>
<dbReference type="KEGG" id="mez:Mtc_1423"/>
<dbReference type="AlphaFoldDB" id="H8I4J8"/>
<dbReference type="PANTHER" id="PTHR34071:SF2">
    <property type="entry name" value="FLAVIN-NUCLEOTIDE-BINDING PROTEIN"/>
    <property type="match status" value="1"/>
</dbReference>
<gene>
    <name evidence="1" type="ordered locus">Mtc_1423</name>
</gene>
<dbReference type="Pfam" id="PF12900">
    <property type="entry name" value="Pyridox_ox_2"/>
    <property type="match status" value="1"/>
</dbReference>